<keyword evidence="1" id="KW-1133">Transmembrane helix</keyword>
<evidence type="ECO:0000313" key="2">
    <source>
        <dbReference type="EMBL" id="KAI1704185.1"/>
    </source>
</evidence>
<dbReference type="Proteomes" id="UP001201812">
    <property type="component" value="Unassembled WGS sequence"/>
</dbReference>
<accession>A0AAD4MU93</accession>
<comment type="caution">
    <text evidence="2">The sequence shown here is derived from an EMBL/GenBank/DDBJ whole genome shotgun (WGS) entry which is preliminary data.</text>
</comment>
<gene>
    <name evidence="2" type="ORF">DdX_14425</name>
</gene>
<sequence length="216" mass="24716">MGVWILFFNPLLPKPQCLRFDPPMERLMFFGLDIDAISTNALQFFYRYLVLCRDLEVSPLRYMAMLSVSAVPVLFYVLILYEVCYPEPTKPVAALSLLTDVEIHEKIDIVLLSYSDSLSWYLHCMYAVAYNLSCYTAILPCFGSVMSLVGVLFSALIGDATYSLAFITLPMHWIHVLNPLIAILAVKTYRRTVFRMYFLFKRPAVTPSATATFYSH</sequence>
<evidence type="ECO:0000313" key="3">
    <source>
        <dbReference type="Proteomes" id="UP001201812"/>
    </source>
</evidence>
<dbReference type="EMBL" id="JAKKPZ010000071">
    <property type="protein sequence ID" value="KAI1704185.1"/>
    <property type="molecule type" value="Genomic_DNA"/>
</dbReference>
<keyword evidence="1" id="KW-0472">Membrane</keyword>
<organism evidence="2 3">
    <name type="scientific">Ditylenchus destructor</name>
    <dbReference type="NCBI Taxonomy" id="166010"/>
    <lineage>
        <taxon>Eukaryota</taxon>
        <taxon>Metazoa</taxon>
        <taxon>Ecdysozoa</taxon>
        <taxon>Nematoda</taxon>
        <taxon>Chromadorea</taxon>
        <taxon>Rhabditida</taxon>
        <taxon>Tylenchina</taxon>
        <taxon>Tylenchomorpha</taxon>
        <taxon>Sphaerularioidea</taxon>
        <taxon>Anguinidae</taxon>
        <taxon>Anguininae</taxon>
        <taxon>Ditylenchus</taxon>
    </lineage>
</organism>
<evidence type="ECO:0000256" key="1">
    <source>
        <dbReference type="SAM" id="Phobius"/>
    </source>
</evidence>
<keyword evidence="1" id="KW-0812">Transmembrane</keyword>
<feature type="transmembrane region" description="Helical" evidence="1">
    <location>
        <begin position="62"/>
        <end position="81"/>
    </location>
</feature>
<proteinExistence type="predicted"/>
<dbReference type="AlphaFoldDB" id="A0AAD4MU93"/>
<keyword evidence="3" id="KW-1185">Reference proteome</keyword>
<reference evidence="2" key="1">
    <citation type="submission" date="2022-01" db="EMBL/GenBank/DDBJ databases">
        <title>Genome Sequence Resource for Two Populations of Ditylenchus destructor, the Migratory Endoparasitic Phytonematode.</title>
        <authorList>
            <person name="Zhang H."/>
            <person name="Lin R."/>
            <person name="Xie B."/>
        </authorList>
    </citation>
    <scope>NUCLEOTIDE SEQUENCE</scope>
    <source>
        <strain evidence="2">BazhouSP</strain>
    </source>
</reference>
<feature type="transmembrane region" description="Helical" evidence="1">
    <location>
        <begin position="173"/>
        <end position="189"/>
    </location>
</feature>
<protein>
    <submittedName>
        <fullName evidence="2">Uncharacterized protein</fullName>
    </submittedName>
</protein>
<name>A0AAD4MU93_9BILA</name>